<dbReference type="EMBL" id="JAZAQF010000086">
    <property type="protein sequence ID" value="MFG3819082.1"/>
    <property type="molecule type" value="Genomic_DNA"/>
</dbReference>
<accession>A0ABW7CD57</accession>
<evidence type="ECO:0000256" key="4">
    <source>
        <dbReference type="ARBA" id="ARBA00022989"/>
    </source>
</evidence>
<dbReference type="Proteomes" id="UP001604335">
    <property type="component" value="Unassembled WGS sequence"/>
</dbReference>
<feature type="transmembrane region" description="Helical" evidence="6">
    <location>
        <begin position="134"/>
        <end position="155"/>
    </location>
</feature>
<dbReference type="PANTHER" id="PTHR12677:SF59">
    <property type="entry name" value="GOLGI APPARATUS MEMBRANE PROTEIN TVP38-RELATED"/>
    <property type="match status" value="1"/>
</dbReference>
<feature type="transmembrane region" description="Helical" evidence="6">
    <location>
        <begin position="21"/>
        <end position="49"/>
    </location>
</feature>
<dbReference type="Pfam" id="PF09335">
    <property type="entry name" value="VTT_dom"/>
    <property type="match status" value="1"/>
</dbReference>
<evidence type="ECO:0000313" key="9">
    <source>
        <dbReference type="Proteomes" id="UP001604335"/>
    </source>
</evidence>
<evidence type="ECO:0000259" key="7">
    <source>
        <dbReference type="Pfam" id="PF09335"/>
    </source>
</evidence>
<proteinExistence type="inferred from homology"/>
<keyword evidence="4 6" id="KW-1133">Transmembrane helix</keyword>
<comment type="similarity">
    <text evidence="6">Belongs to the TVP38/TMEM64 family.</text>
</comment>
<keyword evidence="5 6" id="KW-0472">Membrane</keyword>
<keyword evidence="9" id="KW-1185">Reference proteome</keyword>
<dbReference type="InterPro" id="IPR015414">
    <property type="entry name" value="TMEM64"/>
</dbReference>
<dbReference type="RefSeq" id="WP_393014774.1">
    <property type="nucleotide sequence ID" value="NZ_JAZAQF010000086.1"/>
</dbReference>
<feature type="transmembrane region" description="Helical" evidence="6">
    <location>
        <begin position="55"/>
        <end position="76"/>
    </location>
</feature>
<sequence>MQAFLEWVLSEIMHLGPWSGVAFVVVYVVATVALVPGALLTLGAGVLFGVGWGSVIVFLSATLGSLAAFLVGRYGIRDWVEQRWIAGNRRFQAIDRAIAEDGLKIVLLMRLSPLFPFNALNYMLGLTQVSIRDYLLASIGMLPGTVAYVYIGASFRDLASLFSGYGERAKSPIEWLLFVLGLITTLVVTGIVTKAARSALDRIAASTPPDLP</sequence>
<comment type="caution">
    <text evidence="8">The sequence shown here is derived from an EMBL/GenBank/DDBJ whole genome shotgun (WGS) entry which is preliminary data.</text>
</comment>
<evidence type="ECO:0000256" key="3">
    <source>
        <dbReference type="ARBA" id="ARBA00022692"/>
    </source>
</evidence>
<keyword evidence="3 6" id="KW-0812">Transmembrane</keyword>
<keyword evidence="2 6" id="KW-1003">Cell membrane</keyword>
<feature type="domain" description="VTT" evidence="7">
    <location>
        <begin position="35"/>
        <end position="153"/>
    </location>
</feature>
<comment type="caution">
    <text evidence="6">Lacks conserved residue(s) required for the propagation of feature annotation.</text>
</comment>
<reference evidence="9" key="1">
    <citation type="journal article" date="2024" name="Algal Res.">
        <title>Biochemical, toxicological and genomic investigation of a high-biomass producing Limnothrix strain isolated from Italian shallow drinking water reservoir.</title>
        <authorList>
            <person name="Simonazzi M."/>
            <person name="Shishido T.K."/>
            <person name="Delbaje E."/>
            <person name="Wahlsten M."/>
            <person name="Fewer D.P."/>
            <person name="Sivonen K."/>
            <person name="Pezzolesi L."/>
            <person name="Pistocchi R."/>
        </authorList>
    </citation>
    <scope>NUCLEOTIDE SEQUENCE [LARGE SCALE GENOMIC DNA]</scope>
    <source>
        <strain evidence="9">LRLZ20PSL1</strain>
    </source>
</reference>
<gene>
    <name evidence="8" type="ORF">VPK24_15675</name>
</gene>
<organism evidence="8 9">
    <name type="scientific">Limnothrix redekei LRLZ20PSL1</name>
    <dbReference type="NCBI Taxonomy" id="3112953"/>
    <lineage>
        <taxon>Bacteria</taxon>
        <taxon>Bacillati</taxon>
        <taxon>Cyanobacteriota</taxon>
        <taxon>Cyanophyceae</taxon>
        <taxon>Pseudanabaenales</taxon>
        <taxon>Pseudanabaenaceae</taxon>
        <taxon>Limnothrix</taxon>
    </lineage>
</organism>
<protein>
    <recommendedName>
        <fullName evidence="6">TVP38/TMEM64 family membrane protein</fullName>
    </recommendedName>
</protein>
<evidence type="ECO:0000256" key="1">
    <source>
        <dbReference type="ARBA" id="ARBA00004651"/>
    </source>
</evidence>
<evidence type="ECO:0000313" key="8">
    <source>
        <dbReference type="EMBL" id="MFG3819082.1"/>
    </source>
</evidence>
<name>A0ABW7CD57_9CYAN</name>
<evidence type="ECO:0000256" key="2">
    <source>
        <dbReference type="ARBA" id="ARBA00022475"/>
    </source>
</evidence>
<evidence type="ECO:0000256" key="5">
    <source>
        <dbReference type="ARBA" id="ARBA00023136"/>
    </source>
</evidence>
<evidence type="ECO:0000256" key="6">
    <source>
        <dbReference type="RuleBase" id="RU366058"/>
    </source>
</evidence>
<feature type="transmembrane region" description="Helical" evidence="6">
    <location>
        <begin position="175"/>
        <end position="193"/>
    </location>
</feature>
<dbReference type="InterPro" id="IPR032816">
    <property type="entry name" value="VTT_dom"/>
</dbReference>
<dbReference type="PANTHER" id="PTHR12677">
    <property type="entry name" value="GOLGI APPARATUS MEMBRANE PROTEIN TVP38-RELATED"/>
    <property type="match status" value="1"/>
</dbReference>
<comment type="subcellular location">
    <subcellularLocation>
        <location evidence="1 6">Cell membrane</location>
        <topology evidence="1 6">Multi-pass membrane protein</topology>
    </subcellularLocation>
</comment>